<protein>
    <submittedName>
        <fullName evidence="11">Acyl-CoA dehydrogenase</fullName>
    </submittedName>
</protein>
<name>A0ABS7U4U1_9BACT</name>
<evidence type="ECO:0000256" key="2">
    <source>
        <dbReference type="ARBA" id="ARBA00009347"/>
    </source>
</evidence>
<dbReference type="InterPro" id="IPR009075">
    <property type="entry name" value="AcylCo_DH/oxidase_C"/>
</dbReference>
<dbReference type="InterPro" id="IPR037069">
    <property type="entry name" value="AcylCoA_DH/ox_N_sf"/>
</dbReference>
<evidence type="ECO:0000256" key="4">
    <source>
        <dbReference type="ARBA" id="ARBA00022827"/>
    </source>
</evidence>
<dbReference type="InterPro" id="IPR006091">
    <property type="entry name" value="Acyl-CoA_Oxase/DH_mid-dom"/>
</dbReference>
<dbReference type="SUPFAM" id="SSF47203">
    <property type="entry name" value="Acyl-CoA dehydrogenase C-terminal domain-like"/>
    <property type="match status" value="1"/>
</dbReference>
<sequence length="616" mass="67987">MRPAIEAFVITAQNHYKSNLRDIFFNLFEVLKIQESSLGKGVYSNMDEETVRSTLEGYEEFCQKELAPTWALSDRIPLELDKETGTVKLPEAVGRAIRTTLEQGWPLLSLPEHLGGSGAPPSVIWSAFELTAGSNAVIAFYLFGPIIAHIIDRLGTEKQRERFCKPMLERHWGGSMVLTEPDAGSDVGAGRTKARQVDGDVWEIEGVKRFITNGDFDAAENIVHLVLARPEGAGPGTKGLSMFIVPKFWVNEDGSLGERNGVYCTNIEHKMGIKASATCELTFGERHPARGFLVGEVHDGIRQMFHVIEHARMAVGAKSMATLSTAYLNALEFAKIRVQGPDLLRATDKSAPRVRIIEHPDVRRMLMTQKAFAEGMRALTLFTASVQDAVELKGGHGASGSDELDKLNDLLLPLVKGYCSEKVYELLALSLQTYGGSGYCQDYPIEQYIRDQKIDSLYEGTTHIQALDLFFRKIVRDGGGTLRVLMGKIEATLAEVDTKGPLAVEHAALSRALADLQGIFMTMPGKLQESLYHVGFQGNRILFATAEVVIGWLLLRQGIVAAARRETASDRDRDFYQGKLAAVRFYARNVLPGVTLTRKLIEQGTLELLDVPEGAF</sequence>
<dbReference type="InterPro" id="IPR052166">
    <property type="entry name" value="Diverse_Acyl-CoA_DH"/>
</dbReference>
<evidence type="ECO:0000259" key="10">
    <source>
        <dbReference type="Pfam" id="PF12806"/>
    </source>
</evidence>
<comment type="similarity">
    <text evidence="2 6">Belongs to the acyl-CoA dehydrogenase family.</text>
</comment>
<feature type="domain" description="Acyl-CoA oxidase/dehydrogenase middle" evidence="8">
    <location>
        <begin position="176"/>
        <end position="283"/>
    </location>
</feature>
<accession>A0ABS7U4U1</accession>
<evidence type="ECO:0000313" key="12">
    <source>
        <dbReference type="Proteomes" id="UP001139031"/>
    </source>
</evidence>
<dbReference type="RefSeq" id="WP_224197311.1">
    <property type="nucleotide sequence ID" value="NZ_JAIRAU010000057.1"/>
</dbReference>
<dbReference type="Gene3D" id="2.40.110.10">
    <property type="entry name" value="Butyryl-CoA Dehydrogenase, subunit A, domain 2"/>
    <property type="match status" value="1"/>
</dbReference>
<dbReference type="InterPro" id="IPR009100">
    <property type="entry name" value="AcylCoA_DH/oxidase_NM_dom_sf"/>
</dbReference>
<reference evidence="11" key="1">
    <citation type="submission" date="2021-08" db="EMBL/GenBank/DDBJ databases">
        <authorList>
            <person name="Stevens D.C."/>
        </authorList>
    </citation>
    <scope>NUCLEOTIDE SEQUENCE</scope>
    <source>
        <strain evidence="11">DSM 53165</strain>
    </source>
</reference>
<dbReference type="SUPFAM" id="SSF56645">
    <property type="entry name" value="Acyl-CoA dehydrogenase NM domain-like"/>
    <property type="match status" value="1"/>
</dbReference>
<dbReference type="Gene3D" id="1.20.140.10">
    <property type="entry name" value="Butyryl-CoA Dehydrogenase, subunit A, domain 3"/>
    <property type="match status" value="1"/>
</dbReference>
<dbReference type="Pfam" id="PF02771">
    <property type="entry name" value="Acyl-CoA_dh_N"/>
    <property type="match status" value="1"/>
</dbReference>
<organism evidence="11 12">
    <name type="scientific">Nannocystis pusilla</name>
    <dbReference type="NCBI Taxonomy" id="889268"/>
    <lineage>
        <taxon>Bacteria</taxon>
        <taxon>Pseudomonadati</taxon>
        <taxon>Myxococcota</taxon>
        <taxon>Polyangia</taxon>
        <taxon>Nannocystales</taxon>
        <taxon>Nannocystaceae</taxon>
        <taxon>Nannocystis</taxon>
    </lineage>
</organism>
<dbReference type="PANTHER" id="PTHR42803">
    <property type="entry name" value="ACYL-COA DEHYDROGENASE"/>
    <property type="match status" value="1"/>
</dbReference>
<dbReference type="Proteomes" id="UP001139031">
    <property type="component" value="Unassembled WGS sequence"/>
</dbReference>
<evidence type="ECO:0000259" key="7">
    <source>
        <dbReference type="Pfam" id="PF00441"/>
    </source>
</evidence>
<feature type="domain" description="Acyl-CoA dehydrogenase/oxidase N-terminal" evidence="9">
    <location>
        <begin position="54"/>
        <end position="169"/>
    </location>
</feature>
<keyword evidence="3 6" id="KW-0285">Flavoprotein</keyword>
<dbReference type="Pfam" id="PF00441">
    <property type="entry name" value="Acyl-CoA_dh_1"/>
    <property type="match status" value="1"/>
</dbReference>
<evidence type="ECO:0000256" key="5">
    <source>
        <dbReference type="ARBA" id="ARBA00023002"/>
    </source>
</evidence>
<evidence type="ECO:0000256" key="6">
    <source>
        <dbReference type="RuleBase" id="RU362125"/>
    </source>
</evidence>
<proteinExistence type="inferred from homology"/>
<evidence type="ECO:0000256" key="1">
    <source>
        <dbReference type="ARBA" id="ARBA00001974"/>
    </source>
</evidence>
<keyword evidence="12" id="KW-1185">Reference proteome</keyword>
<dbReference type="InterPro" id="IPR036250">
    <property type="entry name" value="AcylCo_DH-like_C"/>
</dbReference>
<dbReference type="InterPro" id="IPR013786">
    <property type="entry name" value="AcylCoA_DH/ox_N"/>
</dbReference>
<keyword evidence="4 6" id="KW-0274">FAD</keyword>
<dbReference type="Gene3D" id="1.10.540.10">
    <property type="entry name" value="Acyl-CoA dehydrogenase/oxidase, N-terminal domain"/>
    <property type="match status" value="1"/>
</dbReference>
<dbReference type="Pfam" id="PF02770">
    <property type="entry name" value="Acyl-CoA_dh_M"/>
    <property type="match status" value="1"/>
</dbReference>
<dbReference type="InterPro" id="IPR025878">
    <property type="entry name" value="Acyl-CoA_dh-like_C_dom"/>
</dbReference>
<evidence type="ECO:0000313" key="11">
    <source>
        <dbReference type="EMBL" id="MBZ5715572.1"/>
    </source>
</evidence>
<dbReference type="EMBL" id="JAIRAU010000057">
    <property type="protein sequence ID" value="MBZ5715572.1"/>
    <property type="molecule type" value="Genomic_DNA"/>
</dbReference>
<evidence type="ECO:0000256" key="3">
    <source>
        <dbReference type="ARBA" id="ARBA00022630"/>
    </source>
</evidence>
<evidence type="ECO:0000259" key="9">
    <source>
        <dbReference type="Pfam" id="PF02771"/>
    </source>
</evidence>
<feature type="domain" description="Acyl-CoA dehydrogenase/oxidase C-terminal" evidence="7">
    <location>
        <begin position="299"/>
        <end position="467"/>
    </location>
</feature>
<dbReference type="InterPro" id="IPR046373">
    <property type="entry name" value="Acyl-CoA_Oxase/DH_mid-dom_sf"/>
</dbReference>
<dbReference type="Pfam" id="PF12806">
    <property type="entry name" value="Acyl-CoA_dh_C"/>
    <property type="match status" value="1"/>
</dbReference>
<evidence type="ECO:0000259" key="8">
    <source>
        <dbReference type="Pfam" id="PF02770"/>
    </source>
</evidence>
<gene>
    <name evidence="11" type="ORF">K7C98_40625</name>
</gene>
<dbReference type="PANTHER" id="PTHR42803:SF1">
    <property type="entry name" value="BROAD-SPECIFICITY LINEAR ACYL-COA DEHYDROGENASE FADE5"/>
    <property type="match status" value="1"/>
</dbReference>
<keyword evidence="5 6" id="KW-0560">Oxidoreductase</keyword>
<comment type="cofactor">
    <cofactor evidence="1 6">
        <name>FAD</name>
        <dbReference type="ChEBI" id="CHEBI:57692"/>
    </cofactor>
</comment>
<feature type="domain" description="Acetyl-CoA dehydrogenase-like C-terminal" evidence="10">
    <location>
        <begin position="486"/>
        <end position="611"/>
    </location>
</feature>
<comment type="caution">
    <text evidence="11">The sequence shown here is derived from an EMBL/GenBank/DDBJ whole genome shotgun (WGS) entry which is preliminary data.</text>
</comment>